<dbReference type="SUPFAM" id="SSF52047">
    <property type="entry name" value="RNI-like"/>
    <property type="match status" value="1"/>
</dbReference>
<accession>A0A565C2L4</accession>
<dbReference type="AlphaFoldDB" id="A0A565C2L4"/>
<dbReference type="PANTHER" id="PTHR38926:SF2">
    <property type="entry name" value="F-BOX_LRR-REPEAT PROTEIN 21-RELATED"/>
    <property type="match status" value="1"/>
</dbReference>
<evidence type="ECO:0000313" key="3">
    <source>
        <dbReference type="EMBL" id="VVB07871.1"/>
    </source>
</evidence>
<keyword evidence="4" id="KW-1185">Reference proteome</keyword>
<organism evidence="3 4">
    <name type="scientific">Arabis nemorensis</name>
    <dbReference type="NCBI Taxonomy" id="586526"/>
    <lineage>
        <taxon>Eukaryota</taxon>
        <taxon>Viridiplantae</taxon>
        <taxon>Streptophyta</taxon>
        <taxon>Embryophyta</taxon>
        <taxon>Tracheophyta</taxon>
        <taxon>Spermatophyta</taxon>
        <taxon>Magnoliopsida</taxon>
        <taxon>eudicotyledons</taxon>
        <taxon>Gunneridae</taxon>
        <taxon>Pentapetalae</taxon>
        <taxon>rosids</taxon>
        <taxon>malvids</taxon>
        <taxon>Brassicales</taxon>
        <taxon>Brassicaceae</taxon>
        <taxon>Arabideae</taxon>
        <taxon>Arabis</taxon>
    </lineage>
</organism>
<dbReference type="Proteomes" id="UP000489600">
    <property type="component" value="Unassembled WGS sequence"/>
</dbReference>
<feature type="domain" description="F-box" evidence="2">
    <location>
        <begin position="16"/>
        <end position="63"/>
    </location>
</feature>
<dbReference type="Gene3D" id="1.20.1280.50">
    <property type="match status" value="1"/>
</dbReference>
<dbReference type="OrthoDB" id="2095648at2759"/>
<dbReference type="PANTHER" id="PTHR38926">
    <property type="entry name" value="F-BOX DOMAIN CONTAINING PROTEIN, EXPRESSED"/>
    <property type="match status" value="1"/>
</dbReference>
<protein>
    <recommendedName>
        <fullName evidence="2">F-box domain-containing protein</fullName>
    </recommendedName>
</protein>
<feature type="compositionally biased region" description="Acidic residues" evidence="1">
    <location>
        <begin position="280"/>
        <end position="332"/>
    </location>
</feature>
<dbReference type="InterPro" id="IPR032675">
    <property type="entry name" value="LRR_dom_sf"/>
</dbReference>
<dbReference type="Pfam" id="PF12937">
    <property type="entry name" value="F-box-like"/>
    <property type="match status" value="1"/>
</dbReference>
<evidence type="ECO:0000313" key="4">
    <source>
        <dbReference type="Proteomes" id="UP000489600"/>
    </source>
</evidence>
<dbReference type="EMBL" id="CABITT030000006">
    <property type="protein sequence ID" value="VVB07871.1"/>
    <property type="molecule type" value="Genomic_DNA"/>
</dbReference>
<dbReference type="CDD" id="cd22164">
    <property type="entry name" value="F-box_AtSKIP19-like"/>
    <property type="match status" value="1"/>
</dbReference>
<dbReference type="PROSITE" id="PS50181">
    <property type="entry name" value="FBOX"/>
    <property type="match status" value="1"/>
</dbReference>
<proteinExistence type="predicted"/>
<dbReference type="Gene3D" id="3.80.10.10">
    <property type="entry name" value="Ribonuclease Inhibitor"/>
    <property type="match status" value="1"/>
</dbReference>
<gene>
    <name evidence="3" type="ORF">ANE_LOCUS18315</name>
</gene>
<dbReference type="InterPro" id="IPR001810">
    <property type="entry name" value="F-box_dom"/>
</dbReference>
<sequence length="332" mass="37423">MASSSYMPRRKTGEDLSNWSEQPQELTFSIMLRLDAFEILENAQKVCSAWRRVSKNPLLWRKIDIRSRRTVDSYYFGRMCRQAVDRSEGGLVEIKIGNFGGDSLVSYIADRSTNLRSLRLEYYYPITINGNEVYYPFSGLVNALAKLPLLEELEVSLTWTSKLNLKAIGHSCPKLKILKLNGSGSNSIRQRHDDDDAFEIAQSMPELRQLQLIGNKLTDAGLTAILDNCPHLEHLDLRKCLNIKFSGDLEKRCLESVKEFIPPKDSTAGCPFHGVLSNTDSEEEESEGDDDLVDSSEEESEGDDDLADNDDDLVDSSEEESEDDDCSIDSDE</sequence>
<evidence type="ECO:0000256" key="1">
    <source>
        <dbReference type="SAM" id="MobiDB-lite"/>
    </source>
</evidence>
<reference evidence="3" key="1">
    <citation type="submission" date="2019-07" db="EMBL/GenBank/DDBJ databases">
        <authorList>
            <person name="Dittberner H."/>
        </authorList>
    </citation>
    <scope>NUCLEOTIDE SEQUENCE [LARGE SCALE GENOMIC DNA]</scope>
</reference>
<feature type="region of interest" description="Disordered" evidence="1">
    <location>
        <begin position="269"/>
        <end position="332"/>
    </location>
</feature>
<name>A0A565C2L4_9BRAS</name>
<comment type="caution">
    <text evidence="3">The sequence shown here is derived from an EMBL/GenBank/DDBJ whole genome shotgun (WGS) entry which is preliminary data.</text>
</comment>
<evidence type="ECO:0000259" key="2">
    <source>
        <dbReference type="PROSITE" id="PS50181"/>
    </source>
</evidence>